<dbReference type="AlphaFoldDB" id="A0A0X8GYI1"/>
<sequence>MILLAITLLLVGVVLWIGYNQNQMMRQKTMRTLIWALPILELIRQVWLIQSGGYDLTEHLPIHLCGFMIFLMPLWWMTRSKFLENFTYYAGTFGALMALLFNYNHAPWFNIQTFQTFLVHGIIFCIPIFNVLYLGFRPQRKYFRTSVVCLFGLSALVYGINLVLGSNYFFLMAAVDNSPLALIESIVGYPWMLLVAAAGIVFIWYLMFIFFEKSQRNRMRYVVSSEYVERHVRIIR</sequence>
<name>A0A0X8GYI1_9FIRM</name>
<proteinExistence type="predicted"/>
<evidence type="ECO:0000313" key="3">
    <source>
        <dbReference type="Proteomes" id="UP000063781"/>
    </source>
</evidence>
<evidence type="ECO:0008006" key="4">
    <source>
        <dbReference type="Google" id="ProtNLM"/>
    </source>
</evidence>
<dbReference type="EMBL" id="CP013213">
    <property type="protein sequence ID" value="AMC92751.1"/>
    <property type="molecule type" value="Genomic_DNA"/>
</dbReference>
<protein>
    <recommendedName>
        <fullName evidence="4">TIGR02206 family membrane protein</fullName>
    </recommendedName>
</protein>
<dbReference type="Pfam" id="PF14808">
    <property type="entry name" value="TMEM164"/>
    <property type="match status" value="1"/>
</dbReference>
<feature type="transmembrane region" description="Helical" evidence="1">
    <location>
        <begin position="191"/>
        <end position="211"/>
    </location>
</feature>
<keyword evidence="1" id="KW-0812">Transmembrane</keyword>
<dbReference type="Proteomes" id="UP000063781">
    <property type="component" value="Chromosome"/>
</dbReference>
<dbReference type="STRING" id="1514105.AOC36_01735"/>
<dbReference type="KEGG" id="erl:AOC36_01735"/>
<feature type="transmembrane region" description="Helical" evidence="1">
    <location>
        <begin position="86"/>
        <end position="105"/>
    </location>
</feature>
<feature type="transmembrane region" description="Helical" evidence="1">
    <location>
        <begin position="148"/>
        <end position="171"/>
    </location>
</feature>
<reference evidence="2 3" key="1">
    <citation type="submission" date="2015-10" db="EMBL/GenBank/DDBJ databases">
        <title>Erysipelothrix larvae sp. LV19 isolated from the larval gut of the rhinoceros beetle, Trypoxylus dichotomus.</title>
        <authorList>
            <person name="Lim S."/>
            <person name="Kim B.-C."/>
        </authorList>
    </citation>
    <scope>NUCLEOTIDE SEQUENCE [LARGE SCALE GENOMIC DNA]</scope>
    <source>
        <strain evidence="2 3">LV19</strain>
    </source>
</reference>
<accession>A0A0X8GYI1</accession>
<dbReference type="NCBIfam" id="TIGR02206">
    <property type="entry name" value="intg_mem_TP0381"/>
    <property type="match status" value="1"/>
</dbReference>
<feature type="transmembrane region" description="Helical" evidence="1">
    <location>
        <begin position="60"/>
        <end position="77"/>
    </location>
</feature>
<dbReference type="InterPro" id="IPR011737">
    <property type="entry name" value="CHP02206_TP0381"/>
</dbReference>
<gene>
    <name evidence="2" type="ORF">AOC36_01735</name>
</gene>
<keyword evidence="1" id="KW-1133">Transmembrane helix</keyword>
<organism evidence="2 3">
    <name type="scientific">Erysipelothrix larvae</name>
    <dbReference type="NCBI Taxonomy" id="1514105"/>
    <lineage>
        <taxon>Bacteria</taxon>
        <taxon>Bacillati</taxon>
        <taxon>Bacillota</taxon>
        <taxon>Erysipelotrichia</taxon>
        <taxon>Erysipelotrichales</taxon>
        <taxon>Erysipelotrichaceae</taxon>
        <taxon>Erysipelothrix</taxon>
    </lineage>
</organism>
<evidence type="ECO:0000313" key="2">
    <source>
        <dbReference type="EMBL" id="AMC92751.1"/>
    </source>
</evidence>
<feature type="transmembrane region" description="Helical" evidence="1">
    <location>
        <begin position="117"/>
        <end position="136"/>
    </location>
</feature>
<keyword evidence="1" id="KW-0472">Membrane</keyword>
<keyword evidence="3" id="KW-1185">Reference proteome</keyword>
<evidence type="ECO:0000256" key="1">
    <source>
        <dbReference type="SAM" id="Phobius"/>
    </source>
</evidence>